<dbReference type="RefSeq" id="XP_019008465.1">
    <property type="nucleotide sequence ID" value="XM_019158719.1"/>
</dbReference>
<dbReference type="Proteomes" id="UP000094020">
    <property type="component" value="Chromosome 2"/>
</dbReference>
<keyword evidence="4" id="KW-1185">Reference proteome</keyword>
<feature type="compositionally biased region" description="Pro residues" evidence="1">
    <location>
        <begin position="416"/>
        <end position="429"/>
    </location>
</feature>
<feature type="compositionally biased region" description="Basic and acidic residues" evidence="1">
    <location>
        <begin position="360"/>
        <end position="372"/>
    </location>
</feature>
<feature type="compositionally biased region" description="Basic and acidic residues" evidence="1">
    <location>
        <begin position="456"/>
        <end position="466"/>
    </location>
</feature>
<feature type="region of interest" description="Disordered" evidence="1">
    <location>
        <begin position="300"/>
        <end position="528"/>
    </location>
</feature>
<dbReference type="GeneID" id="30175393"/>
<reference evidence="3" key="2">
    <citation type="submission" date="2013-07" db="EMBL/GenBank/DDBJ databases">
        <authorList>
            <consortium name="The Broad Institute Genome Sequencing Platform"/>
            <person name="Cuomo C."/>
            <person name="Litvintseva A."/>
            <person name="Chen Y."/>
            <person name="Heitman J."/>
            <person name="Sun S."/>
            <person name="Springer D."/>
            <person name="Dromer F."/>
            <person name="Young S.K."/>
            <person name="Zeng Q."/>
            <person name="Gargeya S."/>
            <person name="Fitzgerald M."/>
            <person name="Abouelleil A."/>
            <person name="Alvarado L."/>
            <person name="Berlin A.M."/>
            <person name="Chapman S.B."/>
            <person name="Dewar J."/>
            <person name="Goldberg J."/>
            <person name="Griggs A."/>
            <person name="Gujja S."/>
            <person name="Hansen M."/>
            <person name="Howarth C."/>
            <person name="Imamovic A."/>
            <person name="Larimer J."/>
            <person name="McCowan C."/>
            <person name="Murphy C."/>
            <person name="Pearson M."/>
            <person name="Priest M."/>
            <person name="Roberts A."/>
            <person name="Saif S."/>
            <person name="Shea T."/>
            <person name="Sykes S."/>
            <person name="Wortman J."/>
            <person name="Nusbaum C."/>
            <person name="Birren B."/>
        </authorList>
    </citation>
    <scope>NUCLEOTIDE SEQUENCE</scope>
    <source>
        <strain evidence="3">CBS 10737</strain>
    </source>
</reference>
<dbReference type="Gene3D" id="2.20.70.10">
    <property type="match status" value="1"/>
</dbReference>
<evidence type="ECO:0000313" key="2">
    <source>
        <dbReference type="EMBL" id="OCF47246.1"/>
    </source>
</evidence>
<reference evidence="3" key="4">
    <citation type="submission" date="2024-02" db="EMBL/GenBank/DDBJ databases">
        <title>Comparative genomics of Cryptococcus and Kwoniella reveals pathogenesis evolution and contrasting modes of karyotype evolution via chromosome fusion or intercentromeric recombination.</title>
        <authorList>
            <person name="Coelho M.A."/>
            <person name="David-Palma M."/>
            <person name="Shea T."/>
            <person name="Bowers K."/>
            <person name="McGinley-Smith S."/>
            <person name="Mohammad A.W."/>
            <person name="Gnirke A."/>
            <person name="Yurkov A.M."/>
            <person name="Nowrousian M."/>
            <person name="Sun S."/>
            <person name="Cuomo C.A."/>
            <person name="Heitman J."/>
        </authorList>
    </citation>
    <scope>NUCLEOTIDE SEQUENCE</scope>
    <source>
        <strain evidence="3">CBS 10737</strain>
    </source>
</reference>
<feature type="compositionally biased region" description="Low complexity" evidence="1">
    <location>
        <begin position="206"/>
        <end position="217"/>
    </location>
</feature>
<feature type="compositionally biased region" description="Basic and acidic residues" evidence="1">
    <location>
        <begin position="515"/>
        <end position="528"/>
    </location>
</feature>
<gene>
    <name evidence="2" type="ORF">I206_07024</name>
    <name evidence="3" type="ORF">I206_101885</name>
</gene>
<feature type="compositionally biased region" description="Basic and acidic residues" evidence="1">
    <location>
        <begin position="242"/>
        <end position="259"/>
    </location>
</feature>
<evidence type="ECO:0008006" key="5">
    <source>
        <dbReference type="Google" id="ProtNLM"/>
    </source>
</evidence>
<feature type="compositionally biased region" description="Basic and acidic residues" evidence="1">
    <location>
        <begin position="76"/>
        <end position="96"/>
    </location>
</feature>
<proteinExistence type="predicted"/>
<evidence type="ECO:0000313" key="4">
    <source>
        <dbReference type="Proteomes" id="UP000094020"/>
    </source>
</evidence>
<feature type="compositionally biased region" description="Basic residues" evidence="1">
    <location>
        <begin position="1"/>
        <end position="10"/>
    </location>
</feature>
<accession>A0A1B9HVF3</accession>
<name>A0A1B9HVF3_9TREE</name>
<feature type="compositionally biased region" description="Basic and acidic residues" evidence="1">
    <location>
        <begin position="24"/>
        <end position="35"/>
    </location>
</feature>
<evidence type="ECO:0000256" key="1">
    <source>
        <dbReference type="SAM" id="MobiDB-lite"/>
    </source>
</evidence>
<dbReference type="EMBL" id="KV700117">
    <property type="protein sequence ID" value="OCF47246.1"/>
    <property type="molecule type" value="Genomic_DNA"/>
</dbReference>
<feature type="compositionally biased region" description="Polar residues" evidence="1">
    <location>
        <begin position="218"/>
        <end position="228"/>
    </location>
</feature>
<reference evidence="2" key="1">
    <citation type="submission" date="2013-07" db="EMBL/GenBank/DDBJ databases">
        <title>The Genome Sequence of Cryptococcus pinus CBS10737.</title>
        <authorList>
            <consortium name="The Broad Institute Genome Sequencing Platform"/>
            <person name="Cuomo C."/>
            <person name="Litvintseva A."/>
            <person name="Chen Y."/>
            <person name="Heitman J."/>
            <person name="Sun S."/>
            <person name="Springer D."/>
            <person name="Dromer F."/>
            <person name="Young S.K."/>
            <person name="Zeng Q."/>
            <person name="Gargeya S."/>
            <person name="Fitzgerald M."/>
            <person name="Abouelleil A."/>
            <person name="Alvarado L."/>
            <person name="Berlin A.M."/>
            <person name="Chapman S.B."/>
            <person name="Dewar J."/>
            <person name="Goldberg J."/>
            <person name="Griggs A."/>
            <person name="Gujja S."/>
            <person name="Hansen M."/>
            <person name="Howarth C."/>
            <person name="Imamovic A."/>
            <person name="Larimer J."/>
            <person name="McCowan C."/>
            <person name="Murphy C."/>
            <person name="Pearson M."/>
            <person name="Priest M."/>
            <person name="Roberts A."/>
            <person name="Saif S."/>
            <person name="Shea T."/>
            <person name="Sykes S."/>
            <person name="Wortman J."/>
            <person name="Nusbaum C."/>
            <person name="Birren B."/>
        </authorList>
    </citation>
    <scope>NUCLEOTIDE SEQUENCE [LARGE SCALE GENOMIC DNA]</scope>
    <source>
        <strain evidence="2">CBS 10737</strain>
    </source>
</reference>
<feature type="compositionally biased region" description="Low complexity" evidence="1">
    <location>
        <begin position="325"/>
        <end position="334"/>
    </location>
</feature>
<sequence length="528" mass="59989">MSKSHNRHFFYHKETNTTVWDKPSSNEKEKEEQDIRPASPPLAQTTSQSTQRRSNQDTDLSGKPLATGKVPPTGPSERKEHVRGVETKPHYDKYWAQRDVSYQAQTQAQHQERMAEKEKRRAREPSPIKTGQEYKRFRGDNDGNESRRQPELKPLQDYKPAQPSPRPSDTSSVTTDKPKDDPRTRPYNGAYVPPVVRHHNPHYTKPSPRSPTGSRGSATPSYQPNSGPKYQKDFSRPPPSADYRKDDYSRPPPSARHDSATYTSRGPPISRGEVDEAEIERAKIRDEARKAQEKLEFLKQAEARLEREMSEKRRPGPPTEKDNYSRSSRPSYDRPGPPSDIKRSYPPRERDYPPSQHHNPRYDKGSDSRYEGGRGGYQPEATRGGGYDNRSSGPPRGYDNRPPPRGGYDDRSYQSRPPPFRPNSPPPPSSRYADAPREGRRSPPPFGSRSGPRPDSPPRRGDRDLASRLGGGRGRSELAAEPMSAQAIDRERDRRSPPPSYRDRPRSGPGPSRPLAERMSFDDRRGPR</sequence>
<dbReference type="OrthoDB" id="2576595at2759"/>
<feature type="compositionally biased region" description="Polar residues" evidence="1">
    <location>
        <begin position="100"/>
        <end position="109"/>
    </location>
</feature>
<protein>
    <recommendedName>
        <fullName evidence="5">WW domain-containing protein</fullName>
    </recommendedName>
</protein>
<feature type="compositionally biased region" description="Basic and acidic residues" evidence="1">
    <location>
        <begin position="110"/>
        <end position="156"/>
    </location>
</feature>
<dbReference type="STRING" id="1296096.A0A1B9HVF3"/>
<evidence type="ECO:0000313" key="3">
    <source>
        <dbReference type="EMBL" id="WWC67966.1"/>
    </source>
</evidence>
<feature type="compositionally biased region" description="Polar residues" evidence="1">
    <location>
        <begin position="42"/>
        <end position="59"/>
    </location>
</feature>
<organism evidence="2">
    <name type="scientific">Kwoniella pini CBS 10737</name>
    <dbReference type="NCBI Taxonomy" id="1296096"/>
    <lineage>
        <taxon>Eukaryota</taxon>
        <taxon>Fungi</taxon>
        <taxon>Dikarya</taxon>
        <taxon>Basidiomycota</taxon>
        <taxon>Agaricomycotina</taxon>
        <taxon>Tremellomycetes</taxon>
        <taxon>Tremellales</taxon>
        <taxon>Cryptococcaceae</taxon>
        <taxon>Kwoniella</taxon>
    </lineage>
</organism>
<dbReference type="KEGG" id="kpin:30175393"/>
<feature type="compositionally biased region" description="Basic and acidic residues" evidence="1">
    <location>
        <begin position="340"/>
        <end position="352"/>
    </location>
</feature>
<feature type="compositionally biased region" description="Basic and acidic residues" evidence="1">
    <location>
        <begin position="488"/>
        <end position="506"/>
    </location>
</feature>
<dbReference type="EMBL" id="CP144520">
    <property type="protein sequence ID" value="WWC67966.1"/>
    <property type="molecule type" value="Genomic_DNA"/>
</dbReference>
<feature type="region of interest" description="Disordered" evidence="1">
    <location>
        <begin position="1"/>
        <end position="278"/>
    </location>
</feature>
<reference evidence="2" key="3">
    <citation type="submission" date="2016-07" db="EMBL/GenBank/DDBJ databases">
        <title>Evolution of pathogenesis and genome organization in the Tremellales.</title>
        <authorList>
            <person name="Cuomo C."/>
            <person name="Litvintseva A."/>
            <person name="Heitman J."/>
            <person name="Chen Y."/>
            <person name="Sun S."/>
            <person name="Springer D."/>
            <person name="Dromer F."/>
            <person name="Young S."/>
            <person name="Zeng Q."/>
            <person name="Chapman S."/>
            <person name="Gujja S."/>
            <person name="Saif S."/>
            <person name="Birren B."/>
        </authorList>
    </citation>
    <scope>NUCLEOTIDE SEQUENCE</scope>
    <source>
        <strain evidence="2">CBS 10737</strain>
    </source>
</reference>
<dbReference type="AlphaFoldDB" id="A0A1B9HVF3"/>
<feature type="compositionally biased region" description="Basic and acidic residues" evidence="1">
    <location>
        <begin position="300"/>
        <end position="324"/>
    </location>
</feature>